<name>A0ABT0T049_9GAMM</name>
<protein>
    <submittedName>
        <fullName evidence="3">Universal stress protein</fullName>
    </submittedName>
</protein>
<gene>
    <name evidence="3" type="ORF">M8009_08135</name>
</gene>
<dbReference type="CDD" id="cd00293">
    <property type="entry name" value="USP-like"/>
    <property type="match status" value="2"/>
</dbReference>
<dbReference type="InterPro" id="IPR006015">
    <property type="entry name" value="Universal_stress_UspA"/>
</dbReference>
<dbReference type="EMBL" id="JAMJPK010000003">
    <property type="protein sequence ID" value="MCL7940269.1"/>
    <property type="molecule type" value="Genomic_DNA"/>
</dbReference>
<keyword evidence="4" id="KW-1185">Reference proteome</keyword>
<evidence type="ECO:0000259" key="2">
    <source>
        <dbReference type="Pfam" id="PF00582"/>
    </source>
</evidence>
<organism evidence="3 4">
    <name type="scientific">Halomonas gemina</name>
    <dbReference type="NCBI Taxonomy" id="2945105"/>
    <lineage>
        <taxon>Bacteria</taxon>
        <taxon>Pseudomonadati</taxon>
        <taxon>Pseudomonadota</taxon>
        <taxon>Gammaproteobacteria</taxon>
        <taxon>Oceanospirillales</taxon>
        <taxon>Halomonadaceae</taxon>
        <taxon>Halomonas</taxon>
    </lineage>
</organism>
<dbReference type="RefSeq" id="WP_250060324.1">
    <property type="nucleotide sequence ID" value="NZ_JAMJPK010000003.1"/>
</dbReference>
<dbReference type="Proteomes" id="UP001165369">
    <property type="component" value="Unassembled WGS sequence"/>
</dbReference>
<feature type="domain" description="UspA" evidence="2">
    <location>
        <begin position="197"/>
        <end position="277"/>
    </location>
</feature>
<dbReference type="PANTHER" id="PTHR46268:SF15">
    <property type="entry name" value="UNIVERSAL STRESS PROTEIN HP_0031"/>
    <property type="match status" value="1"/>
</dbReference>
<dbReference type="SUPFAM" id="SSF52402">
    <property type="entry name" value="Adenine nucleotide alpha hydrolases-like"/>
    <property type="match status" value="2"/>
</dbReference>
<dbReference type="Gene3D" id="3.40.50.12370">
    <property type="match status" value="1"/>
</dbReference>
<feature type="domain" description="UspA" evidence="2">
    <location>
        <begin position="1"/>
        <end position="149"/>
    </location>
</feature>
<evidence type="ECO:0000313" key="3">
    <source>
        <dbReference type="EMBL" id="MCL7940269.1"/>
    </source>
</evidence>
<evidence type="ECO:0000256" key="1">
    <source>
        <dbReference type="ARBA" id="ARBA00008791"/>
    </source>
</evidence>
<sequence>MTRHIIASIDDSDMMPAVCDAAAWASKRIGVPMTLLHVIENMQAAREQEAMKDTALGDKMQALDTRQLDLLRERAELVLEQASQHCADDVSLQPLRRLEEGVLVEVLASLEDEMRLLILGKHGATTPEGHLGGNIVRVIRALHRPILIVQESFRKPRRIMLAFDGSKTTVKGVQMVADSPLLDGVECDVVMVGGETDEHREQMEWVRHTLEGGSIPVRTFLLPRQDTDQALVDYACENDIDMMIMGAYGHSRIRHLLVGSITGSVLLNAPCSLLVLR</sequence>
<accession>A0ABT0T049</accession>
<proteinExistence type="inferred from homology"/>
<comment type="caution">
    <text evidence="3">The sequence shown here is derived from an EMBL/GenBank/DDBJ whole genome shotgun (WGS) entry which is preliminary data.</text>
</comment>
<reference evidence="3" key="1">
    <citation type="submission" date="2022-05" db="EMBL/GenBank/DDBJ databases">
        <title>Halomonas geminus sp. nov. and Halomonas llamarensis sp. nov. isolated from high-altitude salars of the Atacama Desert.</title>
        <authorList>
            <person name="Hintersatz C."/>
            <person name="Rojas L.A."/>
            <person name="Wei T.-S."/>
            <person name="Kutschke S."/>
            <person name="Lehmann F."/>
            <person name="Jain R."/>
            <person name="Pollmann K."/>
        </authorList>
    </citation>
    <scope>NUCLEOTIDE SEQUENCE</scope>
    <source>
        <strain evidence="3">ATCH28</strain>
    </source>
</reference>
<dbReference type="PANTHER" id="PTHR46268">
    <property type="entry name" value="STRESS RESPONSE PROTEIN NHAX"/>
    <property type="match status" value="1"/>
</dbReference>
<comment type="similarity">
    <text evidence="1">Belongs to the universal stress protein A family.</text>
</comment>
<dbReference type="PRINTS" id="PR01438">
    <property type="entry name" value="UNVRSLSTRESS"/>
</dbReference>
<dbReference type="InterPro" id="IPR006016">
    <property type="entry name" value="UspA"/>
</dbReference>
<dbReference type="Pfam" id="PF00582">
    <property type="entry name" value="Usp"/>
    <property type="match status" value="2"/>
</dbReference>
<evidence type="ECO:0000313" key="4">
    <source>
        <dbReference type="Proteomes" id="UP001165369"/>
    </source>
</evidence>